<comment type="caution">
    <text evidence="3">The sequence shown here is derived from an EMBL/GenBank/DDBJ whole genome shotgun (WGS) entry which is preliminary data.</text>
</comment>
<keyword evidence="1" id="KW-0175">Coiled coil</keyword>
<evidence type="ECO:0000256" key="2">
    <source>
        <dbReference type="SAM" id="MobiDB-lite"/>
    </source>
</evidence>
<feature type="region of interest" description="Disordered" evidence="2">
    <location>
        <begin position="1"/>
        <end position="23"/>
    </location>
</feature>
<sequence length="191" mass="21727">MRDAGYDDVERGERGSSEEHLTVTQFKVEQEQARLTELVERSDQKEQQAAALDKKIAKIQKQQTAIDAVDQIEVKTLPLSSKVILERSEYESLAVAAKKYVAQEKKESILQKALDAAHKMIAGLEAKVAALTKELSEYKSVRNKLNTAGLEQENEALRGKLYSYESVIERNNLWHLFSRNRAKTHTRVDVR</sequence>
<evidence type="ECO:0000256" key="1">
    <source>
        <dbReference type="SAM" id="Coils"/>
    </source>
</evidence>
<feature type="coiled-coil region" evidence="1">
    <location>
        <begin position="28"/>
        <end position="62"/>
    </location>
</feature>
<organism evidence="3">
    <name type="scientific">bioreactor metagenome</name>
    <dbReference type="NCBI Taxonomy" id="1076179"/>
    <lineage>
        <taxon>unclassified sequences</taxon>
        <taxon>metagenomes</taxon>
        <taxon>ecological metagenomes</taxon>
    </lineage>
</organism>
<accession>A0A645HWQ3</accession>
<feature type="compositionally biased region" description="Basic and acidic residues" evidence="2">
    <location>
        <begin position="1"/>
        <end position="21"/>
    </location>
</feature>
<feature type="coiled-coil region" evidence="1">
    <location>
        <begin position="114"/>
        <end position="148"/>
    </location>
</feature>
<protein>
    <recommendedName>
        <fullName evidence="4">Chromosome partition protein Smc</fullName>
    </recommendedName>
</protein>
<gene>
    <name evidence="3" type="ORF">SDC9_191008</name>
</gene>
<dbReference type="AlphaFoldDB" id="A0A645HWQ3"/>
<dbReference type="EMBL" id="VSSQ01101850">
    <property type="protein sequence ID" value="MPN43448.1"/>
    <property type="molecule type" value="Genomic_DNA"/>
</dbReference>
<reference evidence="3" key="1">
    <citation type="submission" date="2019-08" db="EMBL/GenBank/DDBJ databases">
        <authorList>
            <person name="Kucharzyk K."/>
            <person name="Murdoch R.W."/>
            <person name="Higgins S."/>
            <person name="Loffler F."/>
        </authorList>
    </citation>
    <scope>NUCLEOTIDE SEQUENCE</scope>
</reference>
<evidence type="ECO:0000313" key="3">
    <source>
        <dbReference type="EMBL" id="MPN43448.1"/>
    </source>
</evidence>
<evidence type="ECO:0008006" key="4">
    <source>
        <dbReference type="Google" id="ProtNLM"/>
    </source>
</evidence>
<name>A0A645HWQ3_9ZZZZ</name>
<proteinExistence type="predicted"/>